<dbReference type="SUPFAM" id="SSF53098">
    <property type="entry name" value="Ribonuclease H-like"/>
    <property type="match status" value="1"/>
</dbReference>
<sequence>MPSYRGHRYPVEVISPCVWLYFRFPLSFREVAELILQRGVFVSCETIRRWCATFGQAYANGLRRRWPRPGDTWYLDEVFIKVHGEQKYLWRSVDADGTVLDILVQNQRDKAAAKRFFRRLMRRTGTVPRVIVTDKLRSYGAAHREVMPSVEHRCHKGLNNLAENSHQPTRQRERAMKGFRSVGGTQRFLAAFSGISPHLRPRRHRMTASGYRAELTVRFAVWDQITGAAGRPVTA</sequence>
<keyword evidence="6" id="KW-1185">Reference proteome</keyword>
<dbReference type="NCBIfam" id="NF033587">
    <property type="entry name" value="transpos_IS6"/>
    <property type="match status" value="1"/>
</dbReference>
<protein>
    <submittedName>
        <fullName evidence="5">IS6 family transposase</fullName>
    </submittedName>
</protein>
<dbReference type="Pfam" id="PF13610">
    <property type="entry name" value="DDE_Tnp_IS240"/>
    <property type="match status" value="1"/>
</dbReference>
<dbReference type="PANTHER" id="PTHR35528">
    <property type="entry name" value="BLL1675 PROTEIN"/>
    <property type="match status" value="1"/>
</dbReference>
<evidence type="ECO:0000256" key="1">
    <source>
        <dbReference type="ARBA" id="ARBA00022578"/>
    </source>
</evidence>
<name>A0ABW0DAK8_STRFI</name>
<organism evidence="5 6">
    <name type="scientific">Streptomyces fimbriatus</name>
    <dbReference type="NCBI Taxonomy" id="68197"/>
    <lineage>
        <taxon>Bacteria</taxon>
        <taxon>Bacillati</taxon>
        <taxon>Actinomycetota</taxon>
        <taxon>Actinomycetes</taxon>
        <taxon>Kitasatosporales</taxon>
        <taxon>Streptomycetaceae</taxon>
        <taxon>Streptomyces</taxon>
    </lineage>
</organism>
<dbReference type="PANTHER" id="PTHR35528:SF3">
    <property type="entry name" value="BLL1675 PROTEIN"/>
    <property type="match status" value="1"/>
</dbReference>
<dbReference type="EMBL" id="JBHSKL010000029">
    <property type="protein sequence ID" value="MFC5227468.1"/>
    <property type="molecule type" value="Genomic_DNA"/>
</dbReference>
<dbReference type="InterPro" id="IPR052183">
    <property type="entry name" value="IS_Transposase"/>
</dbReference>
<evidence type="ECO:0000313" key="5">
    <source>
        <dbReference type="EMBL" id="MFC5227468.1"/>
    </source>
</evidence>
<feature type="domain" description="DDE" evidence="4">
    <location>
        <begin position="72"/>
        <end position="197"/>
    </location>
</feature>
<reference evidence="6" key="1">
    <citation type="journal article" date="2019" name="Int. J. Syst. Evol. Microbiol.">
        <title>The Global Catalogue of Microorganisms (GCM) 10K type strain sequencing project: providing services to taxonomists for standard genome sequencing and annotation.</title>
        <authorList>
            <consortium name="The Broad Institute Genomics Platform"/>
            <consortium name="The Broad Institute Genome Sequencing Center for Infectious Disease"/>
            <person name="Wu L."/>
            <person name="Ma J."/>
        </authorList>
    </citation>
    <scope>NUCLEOTIDE SEQUENCE [LARGE SCALE GENOMIC DNA]</scope>
    <source>
        <strain evidence="6">CCM 8479</strain>
    </source>
</reference>
<keyword evidence="3" id="KW-0233">DNA recombination</keyword>
<dbReference type="RefSeq" id="WP_381572921.1">
    <property type="nucleotide sequence ID" value="NZ_JBHSKL010000029.1"/>
</dbReference>
<accession>A0ABW0DAK8</accession>
<dbReference type="Proteomes" id="UP001596156">
    <property type="component" value="Unassembled WGS sequence"/>
</dbReference>
<gene>
    <name evidence="5" type="ORF">ACFPN6_23440</name>
</gene>
<proteinExistence type="predicted"/>
<dbReference type="InterPro" id="IPR012337">
    <property type="entry name" value="RNaseH-like_sf"/>
</dbReference>
<dbReference type="InterPro" id="IPR032874">
    <property type="entry name" value="DDE_dom"/>
</dbReference>
<evidence type="ECO:0000256" key="3">
    <source>
        <dbReference type="ARBA" id="ARBA00023172"/>
    </source>
</evidence>
<evidence type="ECO:0000259" key="4">
    <source>
        <dbReference type="Pfam" id="PF13610"/>
    </source>
</evidence>
<dbReference type="InterPro" id="IPR047930">
    <property type="entry name" value="Transpos_IS6"/>
</dbReference>
<evidence type="ECO:0000256" key="2">
    <source>
        <dbReference type="ARBA" id="ARBA00023125"/>
    </source>
</evidence>
<keyword evidence="2" id="KW-0238">DNA-binding</keyword>
<evidence type="ECO:0000313" key="6">
    <source>
        <dbReference type="Proteomes" id="UP001596156"/>
    </source>
</evidence>
<comment type="caution">
    <text evidence="5">The sequence shown here is derived from an EMBL/GenBank/DDBJ whole genome shotgun (WGS) entry which is preliminary data.</text>
</comment>
<keyword evidence="1" id="KW-0815">Transposition</keyword>